<sequence>MNYVSLNDFKWGWIFRHRELPVDSESLGLIRPLDKASANQFWKTHISKEAAHASHFLGDDWPSRNGVWQPKENWQLAWEADANAMPALMAQHIPWETNVTVFFCYDVDHIVQTRWDIFQRHWKNFLFVDDQPMLLGKSRDEVVRFFNDGSYQTGIRPKR</sequence>
<dbReference type="InterPro" id="IPR021334">
    <property type="entry name" value="DUF2947"/>
</dbReference>
<proteinExistence type="predicted"/>
<evidence type="ECO:0000313" key="1">
    <source>
        <dbReference type="EMBL" id="MFK4751756.1"/>
    </source>
</evidence>
<evidence type="ECO:0000313" key="2">
    <source>
        <dbReference type="Proteomes" id="UP001620597"/>
    </source>
</evidence>
<accession>A0ABW8NFN7</accession>
<organism evidence="1 2">
    <name type="scientific">Oceanobacter antarcticus</name>
    <dbReference type="NCBI Taxonomy" id="3133425"/>
    <lineage>
        <taxon>Bacteria</taxon>
        <taxon>Pseudomonadati</taxon>
        <taxon>Pseudomonadota</taxon>
        <taxon>Gammaproteobacteria</taxon>
        <taxon>Oceanospirillales</taxon>
        <taxon>Oceanospirillaceae</taxon>
        <taxon>Oceanobacter</taxon>
    </lineage>
</organism>
<protein>
    <submittedName>
        <fullName evidence="1">DUF2947 family protein</fullName>
    </submittedName>
</protein>
<keyword evidence="2" id="KW-1185">Reference proteome</keyword>
<dbReference type="RefSeq" id="WP_369856459.1">
    <property type="nucleotide sequence ID" value="NZ_JBBKTX010000004.1"/>
</dbReference>
<reference evidence="1 2" key="1">
    <citation type="submission" date="2024-03" db="EMBL/GenBank/DDBJ databases">
        <title>High-quality draft genome sequence of Oceanobacter sp. wDCs-4.</title>
        <authorList>
            <person name="Dong C."/>
        </authorList>
    </citation>
    <scope>NUCLEOTIDE SEQUENCE [LARGE SCALE GENOMIC DNA]</scope>
    <source>
        <strain evidence="2">wDCs-4</strain>
    </source>
</reference>
<dbReference type="EMBL" id="JBBKTX010000004">
    <property type="protein sequence ID" value="MFK4751756.1"/>
    <property type="molecule type" value="Genomic_DNA"/>
</dbReference>
<dbReference type="Proteomes" id="UP001620597">
    <property type="component" value="Unassembled WGS sequence"/>
</dbReference>
<name>A0ABW8NFN7_9GAMM</name>
<comment type="caution">
    <text evidence="1">The sequence shown here is derived from an EMBL/GenBank/DDBJ whole genome shotgun (WGS) entry which is preliminary data.</text>
</comment>
<gene>
    <name evidence="1" type="ORF">WG929_04945</name>
</gene>
<dbReference type="Pfam" id="PF11163">
    <property type="entry name" value="DUF2947"/>
    <property type="match status" value="1"/>
</dbReference>